<protein>
    <recommendedName>
        <fullName evidence="1">Heterokaryon incompatibility domain-containing protein</fullName>
    </recommendedName>
</protein>
<feature type="domain" description="Heterokaryon incompatibility" evidence="1">
    <location>
        <begin position="51"/>
        <end position="202"/>
    </location>
</feature>
<dbReference type="InterPro" id="IPR052895">
    <property type="entry name" value="HetReg/Transcr_Mod"/>
</dbReference>
<name>A0A8H6RJ33_9PEZI</name>
<dbReference type="PANTHER" id="PTHR24148">
    <property type="entry name" value="ANKYRIN REPEAT DOMAIN-CONTAINING PROTEIN 39 HOMOLOG-RELATED"/>
    <property type="match status" value="1"/>
</dbReference>
<dbReference type="InterPro" id="IPR010730">
    <property type="entry name" value="HET"/>
</dbReference>
<reference evidence="2" key="1">
    <citation type="submission" date="2020-04" db="EMBL/GenBank/DDBJ databases">
        <title>Draft genome resource of the tomato pathogen Pseudocercospora fuligena.</title>
        <authorList>
            <person name="Zaccaron A."/>
        </authorList>
    </citation>
    <scope>NUCLEOTIDE SEQUENCE</scope>
    <source>
        <strain evidence="2">PF001</strain>
    </source>
</reference>
<dbReference type="OrthoDB" id="2157530at2759"/>
<dbReference type="Pfam" id="PF06985">
    <property type="entry name" value="HET"/>
    <property type="match status" value="1"/>
</dbReference>
<dbReference type="AlphaFoldDB" id="A0A8H6RJ33"/>
<proteinExistence type="predicted"/>
<dbReference type="PANTHER" id="PTHR24148:SF73">
    <property type="entry name" value="HET DOMAIN PROTEIN (AFU_ORTHOLOGUE AFUA_8G01020)"/>
    <property type="match status" value="1"/>
</dbReference>
<sequence>MEVSPNHDVAARIYGPLDASKKEHRLIRFVGGRRELAWELGTFSLLADMEFTALSYCWGKPQNYRPVTVNGHEFQVRPSLYSFLVQMASENRRDWFFADAVCINQDNVSERSTQVTYMGEIYRKAVEVIAWIYHEDTDDPKVMKQLDIEKAVRDLQMKEKRLAAEGTELKPVEREVLTSLTSMARQRAASSDYWSRLWIVQEILLARRLTIRWYSFTFDWDDIRTLHIDGSDIPSIQLNEHGRPLKPHPLMTMREAGLFQYNHLPNSAENSIMCKQLWHWQHSAGRDLHAGKLLSFDEAVQFFSAQLCQIAHDNVFALFGIAECSIDPDYNMPMMELYTSALYNYMLCLWSRRPSPAPRWDSTKLESWNILNSLGLVYTKLAPLGQALMHAFQLDPFDEIVFLVSYLVCQRFNATAASLAQQRLAWDWLLFTKYTNFDVRRTDDLLKRRWYESDDMALNRFHNDLLDRFHKALDRQKKYQGADKELTAPTHQQLEAPANDGRVMRYSAWVHTTIEVCDKIWERWSSQQSILPSVNASTA</sequence>
<accession>A0A8H6RJ33</accession>
<organism evidence="2 3">
    <name type="scientific">Pseudocercospora fuligena</name>
    <dbReference type="NCBI Taxonomy" id="685502"/>
    <lineage>
        <taxon>Eukaryota</taxon>
        <taxon>Fungi</taxon>
        <taxon>Dikarya</taxon>
        <taxon>Ascomycota</taxon>
        <taxon>Pezizomycotina</taxon>
        <taxon>Dothideomycetes</taxon>
        <taxon>Dothideomycetidae</taxon>
        <taxon>Mycosphaerellales</taxon>
        <taxon>Mycosphaerellaceae</taxon>
        <taxon>Pseudocercospora</taxon>
    </lineage>
</organism>
<comment type="caution">
    <text evidence="2">The sequence shown here is derived from an EMBL/GenBank/DDBJ whole genome shotgun (WGS) entry which is preliminary data.</text>
</comment>
<keyword evidence="3" id="KW-1185">Reference proteome</keyword>
<dbReference type="Proteomes" id="UP000660729">
    <property type="component" value="Unassembled WGS sequence"/>
</dbReference>
<evidence type="ECO:0000313" key="2">
    <source>
        <dbReference type="EMBL" id="KAF7191777.1"/>
    </source>
</evidence>
<dbReference type="EMBL" id="JABCIY010000155">
    <property type="protein sequence ID" value="KAF7191777.1"/>
    <property type="molecule type" value="Genomic_DNA"/>
</dbReference>
<evidence type="ECO:0000259" key="1">
    <source>
        <dbReference type="Pfam" id="PF06985"/>
    </source>
</evidence>
<gene>
    <name evidence="2" type="ORF">HII31_06822</name>
</gene>
<evidence type="ECO:0000313" key="3">
    <source>
        <dbReference type="Proteomes" id="UP000660729"/>
    </source>
</evidence>